<dbReference type="Proteomes" id="UP000593564">
    <property type="component" value="Unassembled WGS sequence"/>
</dbReference>
<dbReference type="Gene3D" id="3.50.50.60">
    <property type="entry name" value="FAD/NAD(P)-binding domain"/>
    <property type="match status" value="2"/>
</dbReference>
<dbReference type="InterPro" id="IPR000172">
    <property type="entry name" value="GMC_OxRdtase_N"/>
</dbReference>
<dbReference type="Gene3D" id="3.30.410.40">
    <property type="match status" value="1"/>
</dbReference>
<gene>
    <name evidence="7" type="ORF">HYC85_001138</name>
</gene>
<dbReference type="PANTHER" id="PTHR45968:SF31">
    <property type="entry name" value="GLUCOSE-METHANOL-CHOLINE (GMC) OXIDOREDUCTASE FAMILY PROTEIN"/>
    <property type="match status" value="1"/>
</dbReference>
<dbReference type="InterPro" id="IPR036188">
    <property type="entry name" value="FAD/NAD-bd_sf"/>
</dbReference>
<name>A0A7J7I4T5_CAMSI</name>
<dbReference type="Pfam" id="PF05199">
    <property type="entry name" value="GMC_oxred_C"/>
    <property type="match status" value="1"/>
</dbReference>
<dbReference type="SUPFAM" id="SSF54373">
    <property type="entry name" value="FAD-linked reductases, C-terminal domain"/>
    <property type="match status" value="1"/>
</dbReference>
<comment type="cofactor">
    <cofactor evidence="1">
        <name>FAD</name>
        <dbReference type="ChEBI" id="CHEBI:57692"/>
    </cofactor>
</comment>
<evidence type="ECO:0000256" key="2">
    <source>
        <dbReference type="ARBA" id="ARBA00022630"/>
    </source>
</evidence>
<dbReference type="SUPFAM" id="SSF51905">
    <property type="entry name" value="FAD/NAD(P)-binding domain"/>
    <property type="match status" value="2"/>
</dbReference>
<dbReference type="PANTHER" id="PTHR45968">
    <property type="entry name" value="OSJNBA0019K04.7 PROTEIN"/>
    <property type="match status" value="1"/>
</dbReference>
<keyword evidence="8" id="KW-1185">Reference proteome</keyword>
<dbReference type="PROSITE" id="PS00624">
    <property type="entry name" value="GMC_OXRED_2"/>
    <property type="match status" value="2"/>
</dbReference>
<keyword evidence="3 5" id="KW-0732">Signal</keyword>
<comment type="caution">
    <text evidence="7">The sequence shown here is derived from an EMBL/GenBank/DDBJ whole genome shotgun (WGS) entry which is preliminary data.</text>
</comment>
<organism evidence="7 8">
    <name type="scientific">Camellia sinensis</name>
    <name type="common">Tea plant</name>
    <name type="synonym">Thea sinensis</name>
    <dbReference type="NCBI Taxonomy" id="4442"/>
    <lineage>
        <taxon>Eukaryota</taxon>
        <taxon>Viridiplantae</taxon>
        <taxon>Streptophyta</taxon>
        <taxon>Embryophyta</taxon>
        <taxon>Tracheophyta</taxon>
        <taxon>Spermatophyta</taxon>
        <taxon>Magnoliopsida</taxon>
        <taxon>eudicotyledons</taxon>
        <taxon>Gunneridae</taxon>
        <taxon>Pentapetalae</taxon>
        <taxon>asterids</taxon>
        <taxon>Ericales</taxon>
        <taxon>Theaceae</taxon>
        <taxon>Camellia</taxon>
    </lineage>
</organism>
<feature type="domain" description="Glucose-methanol-choline oxidoreductase N-terminal" evidence="6">
    <location>
        <begin position="280"/>
        <end position="294"/>
    </location>
</feature>
<protein>
    <recommendedName>
        <fullName evidence="6">Glucose-methanol-choline oxidoreductase N-terminal domain-containing protein</fullName>
    </recommendedName>
</protein>
<sequence length="710" mass="76834">MSSRSQWNFIATALLGILLLDSCFSENAPYPTFARDATQAPAEIFYDYIIIGGGTAGCALAATLSQGANALVLERGGLPYGNPTINNIGSFSDTLTNASPSSPSQSFTSTDGVKNARARVLGGGTCLNAGFYTRASTAYVRQVGWDQKLVNESYEWVENKLVFRPPVLEWQSAVRDGLLEVGVVPDNGFTYDHIYGTKVGGTIFDQDGHRHTAADLLEYADPTKITVYLNAVVHQIFFRTTAGQAKPKADGVAFRDANGKMHRAYLNKGCSMNEIILSAGALGSPQLLMLSGIGPKQHLMAHGIKVLVDRPMVGQGMADNPMNALFIPTLRPLEVSLIQVVGIPQSDSYYIEAASGSFFGYALAQMSANQIRHNSTALANQSFNSFLNPASHIGILLEKIAGPFSMGHLELQTRDPNDNPRVTFNYFKDPIDLQRCVEAMTTITQIIESSALSKFNSLPAETLMGLMLTLPVNMRPRHLGAVLSLEQFCIDTVMTIWHYHGGCQVGRVVDSDYKVLGVDALRVVDGSTFYGSPGTNPQATVYGTKNSAGEISKWEEVEMILITLFIFKHDVFLPKADGVAFRDANGKMHGAYLKKGSSMNEIILTAGALGSSQLLMLSGIGPKQHLMAHGIKVLIDQPMVGQGMADNPMNALFIPTLRPLEVSLIQVVGIPQSDSYYIEAASGSLFGYALAQMLANQLILLGKKTKIRQQ</sequence>
<evidence type="ECO:0000313" key="7">
    <source>
        <dbReference type="EMBL" id="KAF5959929.1"/>
    </source>
</evidence>
<feature type="signal peptide" evidence="5">
    <location>
        <begin position="1"/>
        <end position="25"/>
    </location>
</feature>
<keyword evidence="2" id="KW-0285">Flavoprotein</keyword>
<accession>A0A7J7I4T5</accession>
<dbReference type="AlphaFoldDB" id="A0A7J7I4T5"/>
<feature type="chain" id="PRO_5029451768" description="Glucose-methanol-choline oxidoreductase N-terminal domain-containing protein" evidence="5">
    <location>
        <begin position="26"/>
        <end position="710"/>
    </location>
</feature>
<dbReference type="GO" id="GO:0050660">
    <property type="term" value="F:flavin adenine dinucleotide binding"/>
    <property type="evidence" value="ECO:0007669"/>
    <property type="project" value="InterPro"/>
</dbReference>
<reference evidence="8" key="1">
    <citation type="journal article" date="2020" name="Nat. Commun.">
        <title>Genome assembly of wild tea tree DASZ reveals pedigree and selection history of tea varieties.</title>
        <authorList>
            <person name="Zhang W."/>
            <person name="Zhang Y."/>
            <person name="Qiu H."/>
            <person name="Guo Y."/>
            <person name="Wan H."/>
            <person name="Zhang X."/>
            <person name="Scossa F."/>
            <person name="Alseekh S."/>
            <person name="Zhang Q."/>
            <person name="Wang P."/>
            <person name="Xu L."/>
            <person name="Schmidt M.H."/>
            <person name="Jia X."/>
            <person name="Li D."/>
            <person name="Zhu A."/>
            <person name="Guo F."/>
            <person name="Chen W."/>
            <person name="Ni D."/>
            <person name="Usadel B."/>
            <person name="Fernie A.R."/>
            <person name="Wen W."/>
        </authorList>
    </citation>
    <scope>NUCLEOTIDE SEQUENCE [LARGE SCALE GENOMIC DNA]</scope>
    <source>
        <strain evidence="8">cv. G240</strain>
    </source>
</reference>
<proteinExistence type="predicted"/>
<dbReference type="InterPro" id="IPR007867">
    <property type="entry name" value="GMC_OxRtase_C"/>
</dbReference>
<evidence type="ECO:0000259" key="6">
    <source>
        <dbReference type="PROSITE" id="PS00624"/>
    </source>
</evidence>
<evidence type="ECO:0000256" key="5">
    <source>
        <dbReference type="SAM" id="SignalP"/>
    </source>
</evidence>
<evidence type="ECO:0000256" key="1">
    <source>
        <dbReference type="ARBA" id="ARBA00001974"/>
    </source>
</evidence>
<evidence type="ECO:0000256" key="3">
    <source>
        <dbReference type="ARBA" id="ARBA00022729"/>
    </source>
</evidence>
<dbReference type="GO" id="GO:0016614">
    <property type="term" value="F:oxidoreductase activity, acting on CH-OH group of donors"/>
    <property type="evidence" value="ECO:0007669"/>
    <property type="project" value="InterPro"/>
</dbReference>
<dbReference type="Pfam" id="PF00732">
    <property type="entry name" value="GMC_oxred_N"/>
    <property type="match status" value="2"/>
</dbReference>
<dbReference type="EMBL" id="JACBKZ010000001">
    <property type="protein sequence ID" value="KAF5959929.1"/>
    <property type="molecule type" value="Genomic_DNA"/>
</dbReference>
<keyword evidence="4" id="KW-0274">FAD</keyword>
<evidence type="ECO:0000256" key="4">
    <source>
        <dbReference type="ARBA" id="ARBA00022827"/>
    </source>
</evidence>
<feature type="domain" description="Glucose-methanol-choline oxidoreductase N-terminal" evidence="6">
    <location>
        <begin position="607"/>
        <end position="621"/>
    </location>
</feature>
<reference evidence="7 8" key="2">
    <citation type="submission" date="2020-07" db="EMBL/GenBank/DDBJ databases">
        <title>Genome assembly of wild tea tree DASZ reveals pedigree and selection history of tea varieties.</title>
        <authorList>
            <person name="Zhang W."/>
        </authorList>
    </citation>
    <scope>NUCLEOTIDE SEQUENCE [LARGE SCALE GENOMIC DNA]</scope>
    <source>
        <strain evidence="8">cv. G240</strain>
        <tissue evidence="7">Leaf</tissue>
    </source>
</reference>
<dbReference type="InterPro" id="IPR051871">
    <property type="entry name" value="GMC_Oxidoreductase-Related"/>
</dbReference>
<evidence type="ECO:0000313" key="8">
    <source>
        <dbReference type="Proteomes" id="UP000593564"/>
    </source>
</evidence>